<proteinExistence type="predicted"/>
<protein>
    <submittedName>
        <fullName evidence="1">Uncharacterized protein</fullName>
    </submittedName>
</protein>
<dbReference type="AlphaFoldDB" id="A0A9D1HNL3"/>
<sequence>MAKIISCLIHFLHTFRKLLYKFECFLLRFLPSDPNPSSSSDAYRRFKVHSLPVLEPEHLPIPFDQAKAAYELKHNKPLKPVFRHAGKTYPPQGTVGPVGPVGATSKGNHLILIVYFSCIFLLNVLKSRFLQFDKKEKENYVDNQDIILLFMYG</sequence>
<evidence type="ECO:0000313" key="2">
    <source>
        <dbReference type="Proteomes" id="UP000824175"/>
    </source>
</evidence>
<accession>A0A9D1HNL3</accession>
<name>A0A9D1HNL3_9FIRM</name>
<gene>
    <name evidence="1" type="ORF">IAD15_03040</name>
</gene>
<reference evidence="1" key="1">
    <citation type="submission" date="2020-10" db="EMBL/GenBank/DDBJ databases">
        <authorList>
            <person name="Gilroy R."/>
        </authorList>
    </citation>
    <scope>NUCLEOTIDE SEQUENCE</scope>
    <source>
        <strain evidence="1">CHK195-11698</strain>
    </source>
</reference>
<comment type="caution">
    <text evidence="1">The sequence shown here is derived from an EMBL/GenBank/DDBJ whole genome shotgun (WGS) entry which is preliminary data.</text>
</comment>
<organism evidence="1 2">
    <name type="scientific">Candidatus Fimiplasma intestinipullorum</name>
    <dbReference type="NCBI Taxonomy" id="2840825"/>
    <lineage>
        <taxon>Bacteria</taxon>
        <taxon>Bacillati</taxon>
        <taxon>Bacillota</taxon>
        <taxon>Clostridia</taxon>
        <taxon>Eubacteriales</taxon>
        <taxon>Candidatus Fimiplasma</taxon>
    </lineage>
</organism>
<reference evidence="1" key="2">
    <citation type="journal article" date="2021" name="PeerJ">
        <title>Extensive microbial diversity within the chicken gut microbiome revealed by metagenomics and culture.</title>
        <authorList>
            <person name="Gilroy R."/>
            <person name="Ravi A."/>
            <person name="Getino M."/>
            <person name="Pursley I."/>
            <person name="Horton D.L."/>
            <person name="Alikhan N.F."/>
            <person name="Baker D."/>
            <person name="Gharbi K."/>
            <person name="Hall N."/>
            <person name="Watson M."/>
            <person name="Adriaenssens E.M."/>
            <person name="Foster-Nyarko E."/>
            <person name="Jarju S."/>
            <person name="Secka A."/>
            <person name="Antonio M."/>
            <person name="Oren A."/>
            <person name="Chaudhuri R.R."/>
            <person name="La Ragione R."/>
            <person name="Hildebrand F."/>
            <person name="Pallen M.J."/>
        </authorList>
    </citation>
    <scope>NUCLEOTIDE SEQUENCE</scope>
    <source>
        <strain evidence="1">CHK195-11698</strain>
    </source>
</reference>
<dbReference type="Proteomes" id="UP000824175">
    <property type="component" value="Unassembled WGS sequence"/>
</dbReference>
<evidence type="ECO:0000313" key="1">
    <source>
        <dbReference type="EMBL" id="HIU13027.1"/>
    </source>
</evidence>
<dbReference type="EMBL" id="DVMJ01000020">
    <property type="protein sequence ID" value="HIU13027.1"/>
    <property type="molecule type" value="Genomic_DNA"/>
</dbReference>